<name>A0A8H7ZM11_9FUNG</name>
<organism evidence="1 2">
    <name type="scientific">Olpidium bornovanus</name>
    <dbReference type="NCBI Taxonomy" id="278681"/>
    <lineage>
        <taxon>Eukaryota</taxon>
        <taxon>Fungi</taxon>
        <taxon>Fungi incertae sedis</taxon>
        <taxon>Olpidiomycota</taxon>
        <taxon>Olpidiomycotina</taxon>
        <taxon>Olpidiomycetes</taxon>
        <taxon>Olpidiales</taxon>
        <taxon>Olpidiaceae</taxon>
        <taxon>Olpidium</taxon>
    </lineage>
</organism>
<sequence length="69" mass="7848">MQLTRGVKLGPVRSAPIVAQAASRGICKRSSFHKNHLRHHPVVFQKNYWQGFHRSCFTSTCPGLLSRFL</sequence>
<protein>
    <submittedName>
        <fullName evidence="1">Uncharacterized protein</fullName>
    </submittedName>
</protein>
<evidence type="ECO:0000313" key="1">
    <source>
        <dbReference type="EMBL" id="KAG5455551.1"/>
    </source>
</evidence>
<dbReference type="EMBL" id="JAEFCI010013188">
    <property type="protein sequence ID" value="KAG5455551.1"/>
    <property type="molecule type" value="Genomic_DNA"/>
</dbReference>
<evidence type="ECO:0000313" key="2">
    <source>
        <dbReference type="Proteomes" id="UP000673691"/>
    </source>
</evidence>
<comment type="caution">
    <text evidence="1">The sequence shown here is derived from an EMBL/GenBank/DDBJ whole genome shotgun (WGS) entry which is preliminary data.</text>
</comment>
<dbReference type="AlphaFoldDB" id="A0A8H7ZM11"/>
<dbReference type="Proteomes" id="UP000673691">
    <property type="component" value="Unassembled WGS sequence"/>
</dbReference>
<gene>
    <name evidence="1" type="ORF">BJ554DRAFT_4999</name>
</gene>
<reference evidence="1 2" key="1">
    <citation type="journal article" name="Sci. Rep.">
        <title>Genome-scale phylogenetic analyses confirm Olpidium as the closest living zoosporic fungus to the non-flagellated, terrestrial fungi.</title>
        <authorList>
            <person name="Chang Y."/>
            <person name="Rochon D."/>
            <person name="Sekimoto S."/>
            <person name="Wang Y."/>
            <person name="Chovatia M."/>
            <person name="Sandor L."/>
            <person name="Salamov A."/>
            <person name="Grigoriev I.V."/>
            <person name="Stajich J.E."/>
            <person name="Spatafora J.W."/>
        </authorList>
    </citation>
    <scope>NUCLEOTIDE SEQUENCE [LARGE SCALE GENOMIC DNA]</scope>
    <source>
        <strain evidence="1">S191</strain>
    </source>
</reference>
<keyword evidence="2" id="KW-1185">Reference proteome</keyword>
<accession>A0A8H7ZM11</accession>
<proteinExistence type="predicted"/>